<dbReference type="AlphaFoldDB" id="F4RX91"/>
<dbReference type="HOGENOM" id="CLU_057784_3_2_1"/>
<evidence type="ECO:0000256" key="1">
    <source>
        <dbReference type="SAM" id="Phobius"/>
    </source>
</evidence>
<accession>F4RX91</accession>
<gene>
    <name evidence="2" type="ORF">MELLADRAFT_90534</name>
</gene>
<keyword evidence="1" id="KW-0472">Membrane</keyword>
<dbReference type="VEuPathDB" id="FungiDB:MELLADRAFT_90534"/>
<evidence type="ECO:0000313" key="2">
    <source>
        <dbReference type="EMBL" id="EGG02926.1"/>
    </source>
</evidence>
<organism evidence="3">
    <name type="scientific">Melampsora larici-populina (strain 98AG31 / pathotype 3-4-7)</name>
    <name type="common">Poplar leaf rust fungus</name>
    <dbReference type="NCBI Taxonomy" id="747676"/>
    <lineage>
        <taxon>Eukaryota</taxon>
        <taxon>Fungi</taxon>
        <taxon>Dikarya</taxon>
        <taxon>Basidiomycota</taxon>
        <taxon>Pucciniomycotina</taxon>
        <taxon>Pucciniomycetes</taxon>
        <taxon>Pucciniales</taxon>
        <taxon>Melampsoraceae</taxon>
        <taxon>Melampsora</taxon>
    </lineage>
</organism>
<keyword evidence="1" id="KW-1133">Transmembrane helix</keyword>
<dbReference type="GeneID" id="18935609"/>
<sequence>MKLLRLIGDLSHLASIILIQQIVQCVSATGISFQTQVLYVLVFMTCFMDLITGHYILL</sequence>
<feature type="transmembrane region" description="Helical" evidence="1">
    <location>
        <begin position="37"/>
        <end position="57"/>
    </location>
</feature>
<reference evidence="3" key="1">
    <citation type="journal article" date="2011" name="Proc. Natl. Acad. Sci. U.S.A.">
        <title>Obligate biotrophy features unraveled by the genomic analysis of rust fungi.</title>
        <authorList>
            <person name="Duplessis S."/>
            <person name="Cuomo C.A."/>
            <person name="Lin Y.-C."/>
            <person name="Aerts A."/>
            <person name="Tisserant E."/>
            <person name="Veneault-Fourrey C."/>
            <person name="Joly D.L."/>
            <person name="Hacquard S."/>
            <person name="Amselem J."/>
            <person name="Cantarel B.L."/>
            <person name="Chiu R."/>
            <person name="Coutinho P.M."/>
            <person name="Feau N."/>
            <person name="Field M."/>
            <person name="Frey P."/>
            <person name="Gelhaye E."/>
            <person name="Goldberg J."/>
            <person name="Grabherr M.G."/>
            <person name="Kodira C.D."/>
            <person name="Kohler A."/>
            <person name="Kuees U."/>
            <person name="Lindquist E.A."/>
            <person name="Lucas S.M."/>
            <person name="Mago R."/>
            <person name="Mauceli E."/>
            <person name="Morin E."/>
            <person name="Murat C."/>
            <person name="Pangilinan J.L."/>
            <person name="Park R."/>
            <person name="Pearson M."/>
            <person name="Quesneville H."/>
            <person name="Rouhier N."/>
            <person name="Sakthikumar S."/>
            <person name="Salamov A.A."/>
            <person name="Schmutz J."/>
            <person name="Selles B."/>
            <person name="Shapiro H."/>
            <person name="Tanguay P."/>
            <person name="Tuskan G.A."/>
            <person name="Henrissat B."/>
            <person name="Van de Peer Y."/>
            <person name="Rouze P."/>
            <person name="Ellis J.G."/>
            <person name="Dodds P.N."/>
            <person name="Schein J.E."/>
            <person name="Zhong S."/>
            <person name="Hamelin R.C."/>
            <person name="Grigoriev I.V."/>
            <person name="Szabo L.J."/>
            <person name="Martin F."/>
        </authorList>
    </citation>
    <scope>NUCLEOTIDE SEQUENCE [LARGE SCALE GENOMIC DNA]</scope>
    <source>
        <strain evidence="3">98AG31 / pathotype 3-4-7</strain>
    </source>
</reference>
<dbReference type="KEGG" id="mlr:MELLADRAFT_90534"/>
<protein>
    <submittedName>
        <fullName evidence="2">Uncharacterized protein</fullName>
    </submittedName>
</protein>
<keyword evidence="1" id="KW-0812">Transmembrane</keyword>
<dbReference type="STRING" id="747676.F4RX91"/>
<dbReference type="EMBL" id="GL883127">
    <property type="protein sequence ID" value="EGG02926.1"/>
    <property type="molecule type" value="Genomic_DNA"/>
</dbReference>
<proteinExistence type="predicted"/>
<dbReference type="RefSeq" id="XP_007413719.1">
    <property type="nucleotide sequence ID" value="XM_007413657.1"/>
</dbReference>
<evidence type="ECO:0000313" key="3">
    <source>
        <dbReference type="Proteomes" id="UP000001072"/>
    </source>
</evidence>
<dbReference type="InParanoid" id="F4RX91"/>
<dbReference type="OrthoDB" id="7694678at2759"/>
<dbReference type="Proteomes" id="UP000001072">
    <property type="component" value="Unassembled WGS sequence"/>
</dbReference>
<name>F4RX91_MELLP</name>
<keyword evidence="3" id="KW-1185">Reference proteome</keyword>